<comment type="subcellular location">
    <subcellularLocation>
        <location evidence="1 7">Cell membrane</location>
        <topology evidence="1 7">Multi-pass membrane protein</topology>
    </subcellularLocation>
</comment>
<reference evidence="9" key="3">
    <citation type="journal article" date="2021" name="PeerJ">
        <title>Extensive microbial diversity within the chicken gut microbiome revealed by metagenomics and culture.</title>
        <authorList>
            <person name="Gilroy R."/>
            <person name="Ravi A."/>
            <person name="Getino M."/>
            <person name="Pursley I."/>
            <person name="Horton D.L."/>
            <person name="Alikhan N.F."/>
            <person name="Baker D."/>
            <person name="Gharbi K."/>
            <person name="Hall N."/>
            <person name="Watson M."/>
            <person name="Adriaenssens E.M."/>
            <person name="Foster-Nyarko E."/>
            <person name="Jarju S."/>
            <person name="Secka A."/>
            <person name="Antonio M."/>
            <person name="Oren A."/>
            <person name="Chaudhuri R.R."/>
            <person name="La Ragione R."/>
            <person name="Hildebrand F."/>
            <person name="Pallen M.J."/>
        </authorList>
    </citation>
    <scope>NUCLEOTIDE SEQUENCE</scope>
    <source>
        <strain evidence="9">CHK193-16274</strain>
    </source>
</reference>
<dbReference type="Pfam" id="PF19300">
    <property type="entry name" value="BPD_transp_1_N"/>
    <property type="match status" value="1"/>
</dbReference>
<dbReference type="Pfam" id="PF00528">
    <property type="entry name" value="BPD_transp_1"/>
    <property type="match status" value="1"/>
</dbReference>
<feature type="transmembrane region" description="Helical" evidence="7">
    <location>
        <begin position="230"/>
        <end position="253"/>
    </location>
</feature>
<reference evidence="9" key="4">
    <citation type="submission" date="2021-09" db="EMBL/GenBank/DDBJ databases">
        <authorList>
            <person name="Gilroy R."/>
        </authorList>
    </citation>
    <scope>NUCLEOTIDE SEQUENCE</scope>
    <source>
        <strain evidence="9">CHK193-16274</strain>
    </source>
</reference>
<proteinExistence type="inferred from homology"/>
<keyword evidence="2 7" id="KW-0813">Transport</keyword>
<comment type="similarity">
    <text evidence="7">Belongs to the binding-protein-dependent transport system permease family.</text>
</comment>
<keyword evidence="4 7" id="KW-0812">Transmembrane</keyword>
<evidence type="ECO:0000256" key="4">
    <source>
        <dbReference type="ARBA" id="ARBA00022692"/>
    </source>
</evidence>
<evidence type="ECO:0000313" key="10">
    <source>
        <dbReference type="EMBL" id="OUQ06427.1"/>
    </source>
</evidence>
<keyword evidence="3" id="KW-1003">Cell membrane</keyword>
<feature type="transmembrane region" description="Helical" evidence="7">
    <location>
        <begin position="273"/>
        <end position="298"/>
    </location>
</feature>
<evidence type="ECO:0000259" key="8">
    <source>
        <dbReference type="PROSITE" id="PS50928"/>
    </source>
</evidence>
<dbReference type="InterPro" id="IPR035906">
    <property type="entry name" value="MetI-like_sf"/>
</dbReference>
<feature type="domain" description="ABC transmembrane type-1" evidence="8">
    <location>
        <begin position="94"/>
        <end position="291"/>
    </location>
</feature>
<dbReference type="InterPro" id="IPR000515">
    <property type="entry name" value="MetI-like"/>
</dbReference>
<dbReference type="AlphaFoldDB" id="A0A1Y4QB42"/>
<dbReference type="PANTHER" id="PTHR43163">
    <property type="entry name" value="DIPEPTIDE TRANSPORT SYSTEM PERMEASE PROTEIN DPPB-RELATED"/>
    <property type="match status" value="1"/>
</dbReference>
<evidence type="ECO:0000256" key="3">
    <source>
        <dbReference type="ARBA" id="ARBA00022475"/>
    </source>
</evidence>
<gene>
    <name evidence="10" type="ORF">B5E91_00430</name>
    <name evidence="9" type="ORF">K8V91_03850</name>
</gene>
<evidence type="ECO:0000256" key="6">
    <source>
        <dbReference type="ARBA" id="ARBA00023136"/>
    </source>
</evidence>
<evidence type="ECO:0000256" key="5">
    <source>
        <dbReference type="ARBA" id="ARBA00022989"/>
    </source>
</evidence>
<keyword evidence="5 7" id="KW-1133">Transmembrane helix</keyword>
<dbReference type="GO" id="GO:0055085">
    <property type="term" value="P:transmembrane transport"/>
    <property type="evidence" value="ECO:0007669"/>
    <property type="project" value="InterPro"/>
</dbReference>
<evidence type="ECO:0000256" key="2">
    <source>
        <dbReference type="ARBA" id="ARBA00022448"/>
    </source>
</evidence>
<organism evidence="10 11">
    <name type="scientific">Thomasclavelia spiroformis</name>
    <dbReference type="NCBI Taxonomy" id="29348"/>
    <lineage>
        <taxon>Bacteria</taxon>
        <taxon>Bacillati</taxon>
        <taxon>Bacillota</taxon>
        <taxon>Erysipelotrichia</taxon>
        <taxon>Erysipelotrichales</taxon>
        <taxon>Coprobacillaceae</taxon>
        <taxon>Thomasclavelia</taxon>
    </lineage>
</organism>
<dbReference type="PANTHER" id="PTHR43163:SF6">
    <property type="entry name" value="DIPEPTIDE TRANSPORT SYSTEM PERMEASE PROTEIN DPPB-RELATED"/>
    <property type="match status" value="1"/>
</dbReference>
<sequence length="305" mass="33526">MLRYVLKRVLIGIVTLFLLSSATFFLMKATPGSPISGEKFKNAAQRELMMKKYNLDKPLFEQYKIYMTDLVHGDLGESIVRSGREVSDTITQSFPVTAKLGSIAFATAIIVGISLGTAAALSKQKWVSNVCMFIATIGVSVPSFLIGILLIIILGVNLKVLPFVGLDTPANYVLPVMALAFYPISMICRLTRSSMLEVMKQDYIILARSKGTSYKKVIIKHALKNAMIPVITYAGPAFAYMLTGSFVIESLFAIPGIGREMVSSIQTRDYPMIMGLTIFLGFLVITFNIITDVLSAIVDPRIKLK</sequence>
<evidence type="ECO:0000256" key="7">
    <source>
        <dbReference type="RuleBase" id="RU363032"/>
    </source>
</evidence>
<dbReference type="EMBL" id="DYWV01000129">
    <property type="protein sequence ID" value="HJF40036.1"/>
    <property type="molecule type" value="Genomic_DNA"/>
</dbReference>
<dbReference type="Proteomes" id="UP000196258">
    <property type="component" value="Unassembled WGS sequence"/>
</dbReference>
<dbReference type="Proteomes" id="UP000749320">
    <property type="component" value="Unassembled WGS sequence"/>
</dbReference>
<dbReference type="RefSeq" id="WP_087253700.1">
    <property type="nucleotide sequence ID" value="NZ_CAJFOD010000051.1"/>
</dbReference>
<evidence type="ECO:0000256" key="1">
    <source>
        <dbReference type="ARBA" id="ARBA00004651"/>
    </source>
</evidence>
<dbReference type="GO" id="GO:0005886">
    <property type="term" value="C:plasma membrane"/>
    <property type="evidence" value="ECO:0007669"/>
    <property type="project" value="UniProtKB-SubCell"/>
</dbReference>
<protein>
    <submittedName>
        <fullName evidence="9 10">ABC transporter permease</fullName>
    </submittedName>
</protein>
<feature type="transmembrane region" description="Helical" evidence="7">
    <location>
        <begin position="103"/>
        <end position="121"/>
    </location>
</feature>
<accession>A0A1Y4QB42</accession>
<feature type="transmembrane region" description="Helical" evidence="7">
    <location>
        <begin position="133"/>
        <end position="158"/>
    </location>
</feature>
<keyword evidence="6 7" id="KW-0472">Membrane</keyword>
<comment type="caution">
    <text evidence="10">The sequence shown here is derived from an EMBL/GenBank/DDBJ whole genome shotgun (WGS) entry which is preliminary data.</text>
</comment>
<reference evidence="11" key="1">
    <citation type="submission" date="2017-04" db="EMBL/GenBank/DDBJ databases">
        <title>Function of individual gut microbiota members based on whole genome sequencing of pure cultures obtained from chicken caecum.</title>
        <authorList>
            <person name="Medvecky M."/>
            <person name="Cejkova D."/>
            <person name="Polansky O."/>
            <person name="Karasova D."/>
            <person name="Kubasova T."/>
            <person name="Cizek A."/>
            <person name="Rychlik I."/>
        </authorList>
    </citation>
    <scope>NUCLEOTIDE SEQUENCE [LARGE SCALE GENOMIC DNA]</scope>
    <source>
        <strain evidence="11">An149</strain>
    </source>
</reference>
<dbReference type="EMBL" id="NFLB01000001">
    <property type="protein sequence ID" value="OUQ06427.1"/>
    <property type="molecule type" value="Genomic_DNA"/>
</dbReference>
<reference evidence="10" key="2">
    <citation type="journal article" date="2018" name="BMC Genomics">
        <title>Whole genome sequencing and function prediction of 133 gut anaerobes isolated from chicken caecum in pure cultures.</title>
        <authorList>
            <person name="Medvecky M."/>
            <person name="Cejkova D."/>
            <person name="Polansky O."/>
            <person name="Karasova D."/>
            <person name="Kubasova T."/>
            <person name="Cizek A."/>
            <person name="Rychlik I."/>
        </authorList>
    </citation>
    <scope>NUCLEOTIDE SEQUENCE</scope>
    <source>
        <strain evidence="10">An149</strain>
    </source>
</reference>
<dbReference type="PROSITE" id="PS50928">
    <property type="entry name" value="ABC_TM1"/>
    <property type="match status" value="1"/>
</dbReference>
<dbReference type="InterPro" id="IPR045621">
    <property type="entry name" value="BPD_transp_1_N"/>
</dbReference>
<evidence type="ECO:0000313" key="11">
    <source>
        <dbReference type="Proteomes" id="UP000196258"/>
    </source>
</evidence>
<dbReference type="SUPFAM" id="SSF161098">
    <property type="entry name" value="MetI-like"/>
    <property type="match status" value="1"/>
</dbReference>
<evidence type="ECO:0000313" key="9">
    <source>
        <dbReference type="EMBL" id="HJF40036.1"/>
    </source>
</evidence>
<feature type="transmembrane region" description="Helical" evidence="7">
    <location>
        <begin position="170"/>
        <end position="190"/>
    </location>
</feature>
<name>A0A1Y4QB42_9FIRM</name>
<dbReference type="Gene3D" id="1.10.3720.10">
    <property type="entry name" value="MetI-like"/>
    <property type="match status" value="1"/>
</dbReference>
<dbReference type="CDD" id="cd06261">
    <property type="entry name" value="TM_PBP2"/>
    <property type="match status" value="1"/>
</dbReference>